<dbReference type="NCBIfam" id="TIGR01816">
    <property type="entry name" value="sdhA_forward"/>
    <property type="match status" value="1"/>
</dbReference>
<comment type="subcellular location">
    <subcellularLocation>
        <location evidence="2">Membrane</location>
        <topology evidence="2">Peripheral membrane protein</topology>
    </subcellularLocation>
</comment>
<dbReference type="Gene3D" id="4.10.80.40">
    <property type="entry name" value="succinate dehydrogenase protein domain"/>
    <property type="match status" value="1"/>
</dbReference>
<evidence type="ECO:0000256" key="10">
    <source>
        <dbReference type="ARBA" id="ARBA00022982"/>
    </source>
</evidence>
<dbReference type="SUPFAM" id="SSF51905">
    <property type="entry name" value="FAD/NAD(P)-binding domain"/>
    <property type="match status" value="1"/>
</dbReference>
<evidence type="ECO:0000313" key="19">
    <source>
        <dbReference type="Proteomes" id="UP001500689"/>
    </source>
</evidence>
<evidence type="ECO:0000256" key="14">
    <source>
        <dbReference type="NCBIfam" id="TIGR01816"/>
    </source>
</evidence>
<evidence type="ECO:0000256" key="12">
    <source>
        <dbReference type="ARBA" id="ARBA00023136"/>
    </source>
</evidence>
<keyword evidence="9 15" id="KW-0274">FAD</keyword>
<dbReference type="InterPro" id="IPR003952">
    <property type="entry name" value="FRD_SDH_FAD_BS"/>
</dbReference>
<organism evidence="18 19">
    <name type="scientific">Amycolatopsis ultiminotia</name>
    <dbReference type="NCBI Taxonomy" id="543629"/>
    <lineage>
        <taxon>Bacteria</taxon>
        <taxon>Bacillati</taxon>
        <taxon>Actinomycetota</taxon>
        <taxon>Actinomycetes</taxon>
        <taxon>Pseudonocardiales</taxon>
        <taxon>Pseudonocardiaceae</taxon>
        <taxon>Amycolatopsis</taxon>
    </lineage>
</organism>
<dbReference type="PROSITE" id="PS00504">
    <property type="entry name" value="FRD_SDH_FAD_BINDING"/>
    <property type="match status" value="1"/>
</dbReference>
<dbReference type="PANTHER" id="PTHR11632">
    <property type="entry name" value="SUCCINATE DEHYDROGENASE 2 FLAVOPROTEIN SUBUNIT"/>
    <property type="match status" value="1"/>
</dbReference>
<dbReference type="InterPro" id="IPR014006">
    <property type="entry name" value="Succ_Dhase_FrdA_Gneg"/>
</dbReference>
<evidence type="ECO:0000256" key="11">
    <source>
        <dbReference type="ARBA" id="ARBA00023002"/>
    </source>
</evidence>
<evidence type="ECO:0000313" key="18">
    <source>
        <dbReference type="EMBL" id="GAA3539212.1"/>
    </source>
</evidence>
<keyword evidence="8 15" id="KW-0285">Flavoprotein</keyword>
<evidence type="ECO:0000256" key="4">
    <source>
        <dbReference type="ARBA" id="ARBA00008040"/>
    </source>
</evidence>
<dbReference type="InterPro" id="IPR037099">
    <property type="entry name" value="Fum_R/Succ_DH_flav-like_C_sf"/>
</dbReference>
<comment type="catalytic activity">
    <reaction evidence="13 15">
        <text>a quinone + succinate = fumarate + a quinol</text>
        <dbReference type="Rhea" id="RHEA:40523"/>
        <dbReference type="ChEBI" id="CHEBI:24646"/>
        <dbReference type="ChEBI" id="CHEBI:29806"/>
        <dbReference type="ChEBI" id="CHEBI:30031"/>
        <dbReference type="ChEBI" id="CHEBI:132124"/>
        <dbReference type="EC" id="1.3.5.1"/>
    </reaction>
</comment>
<comment type="similarity">
    <text evidence="4 15">Belongs to the FAD-dependent oxidoreductase 2 family. FRD/SDH subfamily.</text>
</comment>
<evidence type="ECO:0000256" key="2">
    <source>
        <dbReference type="ARBA" id="ARBA00004170"/>
    </source>
</evidence>
<dbReference type="Gene3D" id="3.50.50.60">
    <property type="entry name" value="FAD/NAD(P)-binding domain"/>
    <property type="match status" value="1"/>
</dbReference>
<keyword evidence="19" id="KW-1185">Reference proteome</keyword>
<proteinExistence type="inferred from homology"/>
<dbReference type="PIRSF" id="PIRSF000171">
    <property type="entry name" value="SDHA_APRA_LASPO"/>
    <property type="match status" value="1"/>
</dbReference>
<sequence length="584" mass="64484">MQFHKYDVVIVGAGGAGMRAAIESGQRARTAVLTKLYPTRSHTGAAQGGMCAALANVEEDNWEWHTFDTVKGGDYLVDQDAAEIMAKEAIDAVLDLEKMGLPFNRTPEGKIDQRRFGGHTRDHGKAAVRRACYAADRTGHMILQTLYQNCVKYGTEFFNEFYVLDLVTTEGEDGNPVASGVVAYELATGELHVFQAKSIVFATGGAGKIFKTTSNAHTLTGDGLGIIFRKGLPLEDMEFFQFHPTGLAGLGILISEAVRGEGGILRNADGERFMERYAPTIKDLAPRDIVARSMVQEVLQGRGCGPNKDYVVLDVTHLPVEVLETKLPDITEFSRTYLGVDPVKEPVPVFPTCHYVMGGIPTNIHGEALRDNEHVIPGLYAAGEVACVSVHGSNRLGTNSLLDINVFGRRAGIAAAEYALAHEHVELPETPTTLVEQQLELLLSEHGDERVADIRKEMQQTMDSHASVYRTEDTLKQALTDIQSLKERYTRITVADKGKRYNTDLLEAVELGFLLELAEVLVVGAIARKESRGGHAREDYPTRDDTNFMRHTMAYKQGEGLSSDIRLDYKPVTFTRYEPMERKY</sequence>
<feature type="domain" description="FAD-dependent oxidoreductase 2 FAD-binding" evidence="16">
    <location>
        <begin position="7"/>
        <end position="401"/>
    </location>
</feature>
<evidence type="ECO:0000259" key="16">
    <source>
        <dbReference type="Pfam" id="PF00890"/>
    </source>
</evidence>
<dbReference type="Pfam" id="PF02910">
    <property type="entry name" value="Succ_DH_flav_C"/>
    <property type="match status" value="1"/>
</dbReference>
<evidence type="ECO:0000256" key="7">
    <source>
        <dbReference type="ARBA" id="ARBA00022448"/>
    </source>
</evidence>
<dbReference type="InterPro" id="IPR015939">
    <property type="entry name" value="Fum_Rdtase/Succ_DH_flav-like_C"/>
</dbReference>
<protein>
    <recommendedName>
        <fullName evidence="6 14">Succinate dehydrogenase flavoprotein subunit</fullName>
        <ecNumber evidence="5 15">1.3.5.1</ecNumber>
    </recommendedName>
</protein>
<name>A0ABP6VSQ0_9PSEU</name>
<comment type="pathway">
    <text evidence="3 15">Carbohydrate metabolism; tricarboxylic acid cycle; fumarate from succinate (bacterial route): step 1/1.</text>
</comment>
<dbReference type="PANTHER" id="PTHR11632:SF51">
    <property type="entry name" value="SUCCINATE DEHYDROGENASE [UBIQUINONE] FLAVOPROTEIN SUBUNIT, MITOCHONDRIAL"/>
    <property type="match status" value="1"/>
</dbReference>
<evidence type="ECO:0000259" key="17">
    <source>
        <dbReference type="Pfam" id="PF02910"/>
    </source>
</evidence>
<dbReference type="PRINTS" id="PR00411">
    <property type="entry name" value="PNDRDTASEI"/>
</dbReference>
<dbReference type="RefSeq" id="WP_344858579.1">
    <property type="nucleotide sequence ID" value="NZ_BAAAZN010000004.1"/>
</dbReference>
<dbReference type="Proteomes" id="UP001500689">
    <property type="component" value="Unassembled WGS sequence"/>
</dbReference>
<dbReference type="InterPro" id="IPR011281">
    <property type="entry name" value="Succ_DH_flav_su_fwd"/>
</dbReference>
<dbReference type="InterPro" id="IPR030664">
    <property type="entry name" value="SdhA/FrdA/AprA"/>
</dbReference>
<dbReference type="EMBL" id="BAAAZN010000004">
    <property type="protein sequence ID" value="GAA3539212.1"/>
    <property type="molecule type" value="Genomic_DNA"/>
</dbReference>
<comment type="cofactor">
    <cofactor evidence="1 15">
        <name>FAD</name>
        <dbReference type="ChEBI" id="CHEBI:57692"/>
    </cofactor>
</comment>
<accession>A0ABP6VSQ0</accession>
<evidence type="ECO:0000256" key="6">
    <source>
        <dbReference type="ARBA" id="ARBA00019965"/>
    </source>
</evidence>
<evidence type="ECO:0000256" key="1">
    <source>
        <dbReference type="ARBA" id="ARBA00001974"/>
    </source>
</evidence>
<keyword evidence="12 15" id="KW-0472">Membrane</keyword>
<evidence type="ECO:0000256" key="8">
    <source>
        <dbReference type="ARBA" id="ARBA00022630"/>
    </source>
</evidence>
<dbReference type="InterPro" id="IPR027477">
    <property type="entry name" value="Succ_DH/fumarate_Rdtase_cat_sf"/>
</dbReference>
<keyword evidence="10 15" id="KW-0249">Electron transport</keyword>
<comment type="caution">
    <text evidence="18">The sequence shown here is derived from an EMBL/GenBank/DDBJ whole genome shotgun (WGS) entry which is preliminary data.</text>
</comment>
<dbReference type="Pfam" id="PF00890">
    <property type="entry name" value="FAD_binding_2"/>
    <property type="match status" value="1"/>
</dbReference>
<evidence type="ECO:0000256" key="9">
    <source>
        <dbReference type="ARBA" id="ARBA00022827"/>
    </source>
</evidence>
<evidence type="ECO:0000256" key="5">
    <source>
        <dbReference type="ARBA" id="ARBA00012792"/>
    </source>
</evidence>
<keyword evidence="7 15" id="KW-0813">Transport</keyword>
<keyword evidence="11 15" id="KW-0560">Oxidoreductase</keyword>
<dbReference type="SUPFAM" id="SSF56425">
    <property type="entry name" value="Succinate dehydrogenase/fumarate reductase flavoprotein, catalytic domain"/>
    <property type="match status" value="1"/>
</dbReference>
<evidence type="ECO:0000256" key="13">
    <source>
        <dbReference type="ARBA" id="ARBA00049220"/>
    </source>
</evidence>
<dbReference type="NCBIfam" id="TIGR01812">
    <property type="entry name" value="sdhA_frdA_Gneg"/>
    <property type="match status" value="1"/>
</dbReference>
<reference evidence="19" key="1">
    <citation type="journal article" date="2019" name="Int. J. Syst. Evol. Microbiol.">
        <title>The Global Catalogue of Microorganisms (GCM) 10K type strain sequencing project: providing services to taxonomists for standard genome sequencing and annotation.</title>
        <authorList>
            <consortium name="The Broad Institute Genomics Platform"/>
            <consortium name="The Broad Institute Genome Sequencing Center for Infectious Disease"/>
            <person name="Wu L."/>
            <person name="Ma J."/>
        </authorList>
    </citation>
    <scope>NUCLEOTIDE SEQUENCE [LARGE SCALE GENOMIC DNA]</scope>
    <source>
        <strain evidence="19">JCM 16898</strain>
    </source>
</reference>
<dbReference type="Gene3D" id="1.20.58.100">
    <property type="entry name" value="Fumarate reductase/succinate dehydrogenase flavoprotein-like, C-terminal domain"/>
    <property type="match status" value="1"/>
</dbReference>
<dbReference type="InterPro" id="IPR003953">
    <property type="entry name" value="FAD-dep_OxRdtase_2_FAD-bd"/>
</dbReference>
<feature type="domain" description="Fumarate reductase/succinate dehydrogenase flavoprotein-like C-terminal" evidence="17">
    <location>
        <begin position="455"/>
        <end position="584"/>
    </location>
</feature>
<keyword evidence="15" id="KW-0816">Tricarboxylic acid cycle</keyword>
<dbReference type="EC" id="1.3.5.1" evidence="5 15"/>
<evidence type="ECO:0000256" key="15">
    <source>
        <dbReference type="RuleBase" id="RU362051"/>
    </source>
</evidence>
<gene>
    <name evidence="18" type="primary">sdhA</name>
    <name evidence="18" type="ORF">GCM10022222_23480</name>
</gene>
<dbReference type="InterPro" id="IPR036188">
    <property type="entry name" value="FAD/NAD-bd_sf"/>
</dbReference>
<dbReference type="Gene3D" id="3.90.700.10">
    <property type="entry name" value="Succinate dehydrogenase/fumarate reductase flavoprotein, catalytic domain"/>
    <property type="match status" value="1"/>
</dbReference>
<evidence type="ECO:0000256" key="3">
    <source>
        <dbReference type="ARBA" id="ARBA00004894"/>
    </source>
</evidence>
<dbReference type="SUPFAM" id="SSF46977">
    <property type="entry name" value="Succinate dehydrogenase/fumarate reductase flavoprotein C-terminal domain"/>
    <property type="match status" value="1"/>
</dbReference>